<dbReference type="PANTHER" id="PTHR43261:SF1">
    <property type="entry name" value="RIBOSOME-RELEASING FACTOR 2, MITOCHONDRIAL"/>
    <property type="match status" value="1"/>
</dbReference>
<dbReference type="EMBL" id="QGTL01000008">
    <property type="protein sequence ID" value="PWV72970.1"/>
    <property type="molecule type" value="Genomic_DNA"/>
</dbReference>
<keyword evidence="1" id="KW-0547">Nucleotide-binding</keyword>
<comment type="caution">
    <text evidence="5">The sequence shown here is derived from an EMBL/GenBank/DDBJ whole genome shotgun (WGS) entry which is preliminary data.</text>
</comment>
<feature type="domain" description="Tr-type G" evidence="4">
    <location>
        <begin position="63"/>
        <end position="238"/>
    </location>
</feature>
<proteinExistence type="predicted"/>
<evidence type="ECO:0000256" key="1">
    <source>
        <dbReference type="ARBA" id="ARBA00022741"/>
    </source>
</evidence>
<dbReference type="AlphaFoldDB" id="A0A317NDA9"/>
<keyword evidence="2" id="KW-0648">Protein biosynthesis</keyword>
<dbReference type="RefSeq" id="WP_110039584.1">
    <property type="nucleotide sequence ID" value="NZ_QGTL01000008.1"/>
</dbReference>
<dbReference type="GO" id="GO:0032790">
    <property type="term" value="P:ribosome disassembly"/>
    <property type="evidence" value="ECO:0007669"/>
    <property type="project" value="TreeGrafter"/>
</dbReference>
<evidence type="ECO:0000256" key="3">
    <source>
        <dbReference type="ARBA" id="ARBA00023134"/>
    </source>
</evidence>
<dbReference type="InterPro" id="IPR000795">
    <property type="entry name" value="T_Tr_GTP-bd_dom"/>
</dbReference>
<evidence type="ECO:0000259" key="4">
    <source>
        <dbReference type="Pfam" id="PF00009"/>
    </source>
</evidence>
<evidence type="ECO:0000256" key="2">
    <source>
        <dbReference type="ARBA" id="ARBA00022917"/>
    </source>
</evidence>
<dbReference type="Gene3D" id="3.40.50.300">
    <property type="entry name" value="P-loop containing nucleotide triphosphate hydrolases"/>
    <property type="match status" value="2"/>
</dbReference>
<dbReference type="GO" id="GO:0003924">
    <property type="term" value="F:GTPase activity"/>
    <property type="evidence" value="ECO:0007669"/>
    <property type="project" value="InterPro"/>
</dbReference>
<keyword evidence="6" id="KW-1185">Reference proteome</keyword>
<evidence type="ECO:0000313" key="5">
    <source>
        <dbReference type="EMBL" id="PWV72970.1"/>
    </source>
</evidence>
<dbReference type="InterPro" id="IPR027417">
    <property type="entry name" value="P-loop_NTPase"/>
</dbReference>
<dbReference type="Pfam" id="PF00009">
    <property type="entry name" value="GTP_EFTU"/>
    <property type="match status" value="1"/>
</dbReference>
<keyword evidence="3" id="KW-0342">GTP-binding</keyword>
<dbReference type="SUPFAM" id="SSF52540">
    <property type="entry name" value="P-loop containing nucleoside triphosphate hydrolases"/>
    <property type="match status" value="1"/>
</dbReference>
<dbReference type="GO" id="GO:0003746">
    <property type="term" value="F:translation elongation factor activity"/>
    <property type="evidence" value="ECO:0007669"/>
    <property type="project" value="UniProtKB-KW"/>
</dbReference>
<dbReference type="GO" id="GO:0005525">
    <property type="term" value="F:GTP binding"/>
    <property type="evidence" value="ECO:0007669"/>
    <property type="project" value="UniProtKB-KW"/>
</dbReference>
<reference evidence="5 6" key="1">
    <citation type="submission" date="2018-05" db="EMBL/GenBank/DDBJ databases">
        <title>Genomic Encyclopedia of Type Strains, Phase IV (KMG-IV): sequencing the most valuable type-strain genomes for metagenomic binning, comparative biology and taxonomic classification.</title>
        <authorList>
            <person name="Goeker M."/>
        </authorList>
    </citation>
    <scope>NUCLEOTIDE SEQUENCE [LARGE SCALE GENOMIC DNA]</scope>
    <source>
        <strain evidence="5 6">DSM 44717</strain>
    </source>
</reference>
<sequence length="251" mass="26954">MGAAAIDPQTICNVTLIGDPDETARLRRRLRRGGPGTGPIPWSTDGVEHTVHLAELSSRVPVAELERSIRVADGIIAVVPAGVRRAPRLESILRMADDHQVARLCLVTGLDHPGADFDRCVRVIADIRGAVPVAVHSPMGAGAGFAGVIDVVPMWSLAPMAAEFFGDHWAVAERRYRDLVRAVLEQDGAETGIPAEQLVDGIRRLTHIGEAVPVLCDGDPAVDDVAPLLDAIVRYLPSPLHVWQPEHSLDC</sequence>
<organism evidence="5 6">
    <name type="scientific">Nocardia neocaledoniensis</name>
    <dbReference type="NCBI Taxonomy" id="236511"/>
    <lineage>
        <taxon>Bacteria</taxon>
        <taxon>Bacillati</taxon>
        <taxon>Actinomycetota</taxon>
        <taxon>Actinomycetes</taxon>
        <taxon>Mycobacteriales</taxon>
        <taxon>Nocardiaceae</taxon>
        <taxon>Nocardia</taxon>
    </lineage>
</organism>
<dbReference type="Proteomes" id="UP000246410">
    <property type="component" value="Unassembled WGS sequence"/>
</dbReference>
<gene>
    <name evidence="5" type="ORF">DFR69_108284</name>
</gene>
<name>A0A317NDA9_9NOCA</name>
<accession>A0A317NDA9</accession>
<keyword evidence="5" id="KW-0251">Elongation factor</keyword>
<protein>
    <submittedName>
        <fullName evidence="5">Elongation factor G</fullName>
    </submittedName>
</protein>
<dbReference type="PANTHER" id="PTHR43261">
    <property type="entry name" value="TRANSLATION ELONGATION FACTOR G-RELATED"/>
    <property type="match status" value="1"/>
</dbReference>
<evidence type="ECO:0000313" key="6">
    <source>
        <dbReference type="Proteomes" id="UP000246410"/>
    </source>
</evidence>